<reference evidence="8 9" key="1">
    <citation type="journal article" date="2016" name="Nat. Commun.">
        <title>Thousands of microbial genomes shed light on interconnected biogeochemical processes in an aquifer system.</title>
        <authorList>
            <person name="Anantharaman K."/>
            <person name="Brown C.T."/>
            <person name="Hug L.A."/>
            <person name="Sharon I."/>
            <person name="Castelle C.J."/>
            <person name="Probst A.J."/>
            <person name="Thomas B.C."/>
            <person name="Singh A."/>
            <person name="Wilkins M.J."/>
            <person name="Karaoz U."/>
            <person name="Brodie E.L."/>
            <person name="Williams K.H."/>
            <person name="Hubbard S.S."/>
            <person name="Banfield J.F."/>
        </authorList>
    </citation>
    <scope>NUCLEOTIDE SEQUENCE [LARGE SCALE GENOMIC DNA]</scope>
</reference>
<proteinExistence type="inferred from homology"/>
<keyword evidence="6 7" id="KW-0472">Membrane</keyword>
<accession>A0A1F7Y4L2</accession>
<comment type="subcellular location">
    <subcellularLocation>
        <location evidence="1">Cell membrane</location>
        <topology evidence="1">Multi-pass membrane protein</topology>
    </subcellularLocation>
</comment>
<comment type="similarity">
    <text evidence="2">Belongs to the polysaccharide synthase family.</text>
</comment>
<feature type="transmembrane region" description="Helical" evidence="7">
    <location>
        <begin position="317"/>
        <end position="340"/>
    </location>
</feature>
<evidence type="ECO:0000256" key="4">
    <source>
        <dbReference type="ARBA" id="ARBA00022692"/>
    </source>
</evidence>
<evidence type="ECO:0000313" key="9">
    <source>
        <dbReference type="Proteomes" id="UP000178419"/>
    </source>
</evidence>
<dbReference type="PANTHER" id="PTHR30250">
    <property type="entry name" value="PST FAMILY PREDICTED COLANIC ACID TRANSPORTER"/>
    <property type="match status" value="1"/>
</dbReference>
<organism evidence="8 9">
    <name type="scientific">Candidatus Woesebacteria bacterium RIFCSPHIGHO2_01_FULL_38_9</name>
    <dbReference type="NCBI Taxonomy" id="1802492"/>
    <lineage>
        <taxon>Bacteria</taxon>
        <taxon>Candidatus Woeseibacteriota</taxon>
    </lineage>
</organism>
<evidence type="ECO:0000313" key="8">
    <source>
        <dbReference type="EMBL" id="OGM21495.1"/>
    </source>
</evidence>
<evidence type="ECO:0000256" key="1">
    <source>
        <dbReference type="ARBA" id="ARBA00004651"/>
    </source>
</evidence>
<evidence type="ECO:0000256" key="5">
    <source>
        <dbReference type="ARBA" id="ARBA00022989"/>
    </source>
</evidence>
<gene>
    <name evidence="8" type="ORF">A2714_00025</name>
</gene>
<comment type="caution">
    <text evidence="8">The sequence shown here is derived from an EMBL/GenBank/DDBJ whole genome shotgun (WGS) entry which is preliminary data.</text>
</comment>
<feature type="transmembrane region" description="Helical" evidence="7">
    <location>
        <begin position="145"/>
        <end position="164"/>
    </location>
</feature>
<feature type="transmembrane region" description="Helical" evidence="7">
    <location>
        <begin position="114"/>
        <end position="133"/>
    </location>
</feature>
<dbReference type="CDD" id="cd13127">
    <property type="entry name" value="MATE_tuaB_like"/>
    <property type="match status" value="1"/>
</dbReference>
<feature type="transmembrane region" description="Helical" evidence="7">
    <location>
        <begin position="43"/>
        <end position="67"/>
    </location>
</feature>
<dbReference type="EMBL" id="MGGE01000014">
    <property type="protein sequence ID" value="OGM21495.1"/>
    <property type="molecule type" value="Genomic_DNA"/>
</dbReference>
<name>A0A1F7Y4L2_9BACT</name>
<keyword evidence="3" id="KW-1003">Cell membrane</keyword>
<feature type="transmembrane region" description="Helical" evidence="7">
    <location>
        <begin position="378"/>
        <end position="399"/>
    </location>
</feature>
<dbReference type="Proteomes" id="UP000178419">
    <property type="component" value="Unassembled WGS sequence"/>
</dbReference>
<feature type="transmembrane region" description="Helical" evidence="7">
    <location>
        <begin position="79"/>
        <end position="102"/>
    </location>
</feature>
<feature type="transmembrane region" description="Helical" evidence="7">
    <location>
        <begin position="352"/>
        <end position="372"/>
    </location>
</feature>
<keyword evidence="4 7" id="KW-0812">Transmembrane</keyword>
<dbReference type="PANTHER" id="PTHR30250:SF10">
    <property type="entry name" value="LIPOPOLYSACCHARIDE BIOSYNTHESIS PROTEIN WZXC"/>
    <property type="match status" value="1"/>
</dbReference>
<evidence type="ECO:0000256" key="3">
    <source>
        <dbReference type="ARBA" id="ARBA00022475"/>
    </source>
</evidence>
<feature type="transmembrane region" description="Helical" evidence="7">
    <location>
        <begin position="20"/>
        <end position="37"/>
    </location>
</feature>
<protein>
    <submittedName>
        <fullName evidence="8">Uncharacterized protein</fullName>
    </submittedName>
</protein>
<dbReference type="GO" id="GO:0005886">
    <property type="term" value="C:plasma membrane"/>
    <property type="evidence" value="ECO:0007669"/>
    <property type="project" value="UniProtKB-SubCell"/>
</dbReference>
<feature type="transmembrane region" description="Helical" evidence="7">
    <location>
        <begin position="287"/>
        <end position="305"/>
    </location>
</feature>
<dbReference type="InterPro" id="IPR050833">
    <property type="entry name" value="Poly_Biosynth_Transport"/>
</dbReference>
<feature type="transmembrane region" description="Helical" evidence="7">
    <location>
        <begin position="170"/>
        <end position="190"/>
    </location>
</feature>
<dbReference type="AlphaFoldDB" id="A0A1F7Y4L2"/>
<evidence type="ECO:0000256" key="6">
    <source>
        <dbReference type="ARBA" id="ARBA00023136"/>
    </source>
</evidence>
<keyword evidence="5 7" id="KW-1133">Transmembrane helix</keyword>
<sequence length="406" mass="45680">MGYLRQTVKGLGWIGGLRGLTRFVTFIKLAILARILTPFDFGLFGIAALVLAFLEIISETGINIFLLQRKEGWKDFLDSAWVISITRGILVSLTIFLLAPFISNFFDNPDVISLLYITCFIPLVRGFINPANIIFQKELNFSKEFLYRLALMVTEFSVSVYLAIVLKSPLGLILAILASAVVEVFISFLISPRPKFKFDWNKSKSILYQGRWVTGFGIFNYLFTQGDDIAVGRILGESPLGIYQNAYKLATLPTTELTDVIYRVTFPIYSKMSEEKQRLKEAIKKQVLFTSIFMFAIGCVLFIYSREIVLIVLGSQWIEAAGVVKVLAFLGAVRGISFSFNSLFLALEKQKYVTYITFTSLFAMVIVLFPMIKTYGIVGAAASEMIASIVSLPVAFYLMRKTFKDL</sequence>
<dbReference type="Pfam" id="PF13440">
    <property type="entry name" value="Polysacc_synt_3"/>
    <property type="match status" value="1"/>
</dbReference>
<evidence type="ECO:0000256" key="2">
    <source>
        <dbReference type="ARBA" id="ARBA00007430"/>
    </source>
</evidence>
<evidence type="ECO:0000256" key="7">
    <source>
        <dbReference type="SAM" id="Phobius"/>
    </source>
</evidence>